<evidence type="ECO:0000256" key="1">
    <source>
        <dbReference type="ARBA" id="ARBA00011073"/>
    </source>
</evidence>
<dbReference type="InterPro" id="IPR000209">
    <property type="entry name" value="Peptidase_S8/S53_dom"/>
</dbReference>
<reference evidence="7 8" key="1">
    <citation type="submission" date="2018-01" db="EMBL/GenBank/DDBJ databases">
        <title>Complete genome sequence of Bacteriovorax stolpii DSM12778.</title>
        <authorList>
            <person name="Tang B."/>
            <person name="Chang J."/>
        </authorList>
    </citation>
    <scope>NUCLEOTIDE SEQUENCE [LARGE SCALE GENOMIC DNA]</scope>
    <source>
        <strain evidence="7 8">DSM 12778</strain>
    </source>
</reference>
<keyword evidence="3 5" id="KW-0378">Hydrolase</keyword>
<keyword evidence="8" id="KW-1185">Reference proteome</keyword>
<dbReference type="PRINTS" id="PR00723">
    <property type="entry name" value="SUBTILISIN"/>
</dbReference>
<dbReference type="KEGG" id="bsto:C0V70_13045"/>
<evidence type="ECO:0000256" key="6">
    <source>
        <dbReference type="RuleBase" id="RU003355"/>
    </source>
</evidence>
<dbReference type="InterPro" id="IPR034204">
    <property type="entry name" value="PfSUB1-like_cat_dom"/>
</dbReference>
<dbReference type="EMBL" id="CP025704">
    <property type="protein sequence ID" value="AUN99011.1"/>
    <property type="molecule type" value="Genomic_DNA"/>
</dbReference>
<proteinExistence type="inferred from homology"/>
<protein>
    <submittedName>
        <fullName evidence="7">Uncharacterized protein</fullName>
    </submittedName>
</protein>
<sequence length="851" mass="93954">MKLNFLLLALFSFFTATALAKTFPAKPEFDGYIIKFKQNASKRVGLHLKSFGVDSNVAETSFGTFAKIDKLPSKNSKDKSYIPSGDIEYVEPNWVVYKLDFFDPVFPMKDEYFREQWGLDYIGYTKLAAKQNSKKIKVAVIDTGVDYRHEDLQGQILINEAEANGEPDVDDDGNGHVDDIYGFDFENDDGDPMDDNAHGTHCAGVIAARHNSTGIAGLLPEGQILPIKILNAQGRSTVFAVVKAIDYAISRGVHIISNSYGSPEYSRAEEQAIKRADARGIVFVAAAGNEDSDNDSVPVYPANYDVPNIISVGAIDDVGKITDFSNYGRTTVDILAPGYEILSTIPNHKYTKMNGTSMATPLVAGMAGLLLDKNMTLSPAEVRKAIIDGGVSWGRPAQANEGRSIGGIANIGYSLNSVKSAYFSLEGSVAHSSSEASLEVSYKLKVENATLNANDLQLVAKYIKGNTQVEEYFDVGPGALTDTGGGILLEDFTNEEIFDPNFNPDINIEIYYKHRKLAEKKLNVRGKTSSLRMIMLESSLEKATAKVLIKYGAHENAELKIQPGPNYESYEIESDDVTNGSRNLVVIFKGLNKKAFTASQIFFESILIKESEIVGASKVQLVFSSIQDVSFEYIRVSYAYGTVGFKYVVYVPESLDGAHVKIDVFNEKTSGLIYSGSGFANNVGLTFVTDTENFGIDGWQFVGRKWFGVNDPINLIVKTYVDSRLIKTEKYPFPSISLDNLTVDHAITYFRHLVQGRFDLDSELREKRMTNMTSILAKLNDEEVKSYVAQKLNPYDGDSEGTILGKLILDKFNTSNKEPYKKLGEALEGAASNFSIFKRSAYKKLIKELKE</sequence>
<accession>A0A2K9NU14</accession>
<evidence type="ECO:0000313" key="8">
    <source>
        <dbReference type="Proteomes" id="UP000235584"/>
    </source>
</evidence>
<keyword evidence="4 5" id="KW-0720">Serine protease</keyword>
<dbReference type="Pfam" id="PF00082">
    <property type="entry name" value="Peptidase_S8"/>
    <property type="match status" value="1"/>
</dbReference>
<dbReference type="RefSeq" id="WP_102244302.1">
    <property type="nucleotide sequence ID" value="NZ_CP025704.1"/>
</dbReference>
<evidence type="ECO:0000256" key="5">
    <source>
        <dbReference type="PROSITE-ProRule" id="PRU01240"/>
    </source>
</evidence>
<dbReference type="InterPro" id="IPR036852">
    <property type="entry name" value="Peptidase_S8/S53_dom_sf"/>
</dbReference>
<dbReference type="OrthoDB" id="5288680at2"/>
<dbReference type="CDD" id="cd07473">
    <property type="entry name" value="Peptidases_S8_Subtilisin_like"/>
    <property type="match status" value="1"/>
</dbReference>
<dbReference type="SUPFAM" id="SSF52743">
    <property type="entry name" value="Subtilisin-like"/>
    <property type="match status" value="1"/>
</dbReference>
<dbReference type="PANTHER" id="PTHR43806">
    <property type="entry name" value="PEPTIDASE S8"/>
    <property type="match status" value="1"/>
</dbReference>
<name>A0A2K9NU14_BACTC</name>
<dbReference type="InterPro" id="IPR023828">
    <property type="entry name" value="Peptidase_S8_Ser-AS"/>
</dbReference>
<keyword evidence="2 5" id="KW-0645">Protease</keyword>
<dbReference type="PROSITE" id="PS00138">
    <property type="entry name" value="SUBTILASE_SER"/>
    <property type="match status" value="1"/>
</dbReference>
<dbReference type="PROSITE" id="PS00137">
    <property type="entry name" value="SUBTILASE_HIS"/>
    <property type="match status" value="1"/>
</dbReference>
<organism evidence="7 8">
    <name type="scientific">Bacteriovorax stolpii</name>
    <name type="common">Bdellovibrio stolpii</name>
    <dbReference type="NCBI Taxonomy" id="960"/>
    <lineage>
        <taxon>Bacteria</taxon>
        <taxon>Pseudomonadati</taxon>
        <taxon>Bdellovibrionota</taxon>
        <taxon>Bacteriovoracia</taxon>
        <taxon>Bacteriovoracales</taxon>
        <taxon>Bacteriovoracaceae</taxon>
        <taxon>Bacteriovorax</taxon>
    </lineage>
</organism>
<feature type="active site" description="Charge relay system" evidence="5">
    <location>
        <position position="142"/>
    </location>
</feature>
<dbReference type="InterPro" id="IPR022398">
    <property type="entry name" value="Peptidase_S8_His-AS"/>
</dbReference>
<dbReference type="GO" id="GO:0004252">
    <property type="term" value="F:serine-type endopeptidase activity"/>
    <property type="evidence" value="ECO:0007669"/>
    <property type="project" value="UniProtKB-UniRule"/>
</dbReference>
<dbReference type="PANTHER" id="PTHR43806:SF11">
    <property type="entry name" value="CEREVISIN-RELATED"/>
    <property type="match status" value="1"/>
</dbReference>
<evidence type="ECO:0000256" key="2">
    <source>
        <dbReference type="ARBA" id="ARBA00022670"/>
    </source>
</evidence>
<dbReference type="PROSITE" id="PS00136">
    <property type="entry name" value="SUBTILASE_ASP"/>
    <property type="match status" value="1"/>
</dbReference>
<dbReference type="InterPro" id="IPR015500">
    <property type="entry name" value="Peptidase_S8_subtilisin-rel"/>
</dbReference>
<dbReference type="PROSITE" id="PS51892">
    <property type="entry name" value="SUBTILASE"/>
    <property type="match status" value="1"/>
</dbReference>
<feature type="active site" description="Charge relay system" evidence="5">
    <location>
        <position position="198"/>
    </location>
</feature>
<feature type="active site" description="Charge relay system" evidence="5">
    <location>
        <position position="357"/>
    </location>
</feature>
<evidence type="ECO:0000256" key="4">
    <source>
        <dbReference type="ARBA" id="ARBA00022825"/>
    </source>
</evidence>
<dbReference type="AlphaFoldDB" id="A0A2K9NU14"/>
<dbReference type="InterPro" id="IPR023827">
    <property type="entry name" value="Peptidase_S8_Asp-AS"/>
</dbReference>
<comment type="similarity">
    <text evidence="1 5 6">Belongs to the peptidase S8 family.</text>
</comment>
<gene>
    <name evidence="7" type="ORF">C0V70_13045</name>
</gene>
<dbReference type="Proteomes" id="UP000235584">
    <property type="component" value="Chromosome"/>
</dbReference>
<evidence type="ECO:0000256" key="3">
    <source>
        <dbReference type="ARBA" id="ARBA00022801"/>
    </source>
</evidence>
<dbReference type="Gene3D" id="3.40.50.200">
    <property type="entry name" value="Peptidase S8/S53 domain"/>
    <property type="match status" value="1"/>
</dbReference>
<evidence type="ECO:0000313" key="7">
    <source>
        <dbReference type="EMBL" id="AUN99011.1"/>
    </source>
</evidence>
<dbReference type="InterPro" id="IPR050131">
    <property type="entry name" value="Peptidase_S8_subtilisin-like"/>
</dbReference>
<dbReference type="GO" id="GO:0006508">
    <property type="term" value="P:proteolysis"/>
    <property type="evidence" value="ECO:0007669"/>
    <property type="project" value="UniProtKB-KW"/>
</dbReference>